<dbReference type="Proteomes" id="UP000268014">
    <property type="component" value="Unassembled WGS sequence"/>
</dbReference>
<proteinExistence type="predicted"/>
<gene>
    <name evidence="2" type="ORF">HPLM_LOCUS1449</name>
</gene>
<evidence type="ECO:0000313" key="4">
    <source>
        <dbReference type="WBParaSite" id="HPLM_0000144901-mRNA-1"/>
    </source>
</evidence>
<dbReference type="Pfam" id="PF23003">
    <property type="entry name" value="Fn1_2"/>
    <property type="match status" value="1"/>
</dbReference>
<dbReference type="OrthoDB" id="5803975at2759"/>
<feature type="domain" description="Abnormal cell migration protein 18-like fibronectin type I" evidence="1">
    <location>
        <begin position="44"/>
        <end position="81"/>
    </location>
</feature>
<name>A0A0N4VVX9_HAEPC</name>
<organism evidence="4">
    <name type="scientific">Haemonchus placei</name>
    <name type="common">Barber's pole worm</name>
    <dbReference type="NCBI Taxonomy" id="6290"/>
    <lineage>
        <taxon>Eukaryota</taxon>
        <taxon>Metazoa</taxon>
        <taxon>Ecdysozoa</taxon>
        <taxon>Nematoda</taxon>
        <taxon>Chromadorea</taxon>
        <taxon>Rhabditida</taxon>
        <taxon>Rhabditina</taxon>
        <taxon>Rhabditomorpha</taxon>
        <taxon>Strongyloidea</taxon>
        <taxon>Trichostrongylidae</taxon>
        <taxon>Haemonchus</taxon>
    </lineage>
</organism>
<keyword evidence="3" id="KW-1185">Reference proteome</keyword>
<reference evidence="4" key="1">
    <citation type="submission" date="2017-02" db="UniProtKB">
        <authorList>
            <consortium name="WormBaseParasite"/>
        </authorList>
    </citation>
    <scope>IDENTIFICATION</scope>
</reference>
<evidence type="ECO:0000313" key="2">
    <source>
        <dbReference type="EMBL" id="VDO09610.1"/>
    </source>
</evidence>
<dbReference type="AlphaFoldDB" id="A0A0N4VVX9"/>
<protein>
    <submittedName>
        <fullName evidence="4">ZP domain-containing protein</fullName>
    </submittedName>
</protein>
<sequence length="83" mass="9114">MAEDVACIADDQSVIQLGLTIVLNGILHKCRIVSDSVKYEQEATCFDNGGHYSIGDTFRNGSFRLTCRRDGITIEGCYLQNPG</sequence>
<dbReference type="EMBL" id="UZAF01001921">
    <property type="protein sequence ID" value="VDO09610.1"/>
    <property type="molecule type" value="Genomic_DNA"/>
</dbReference>
<accession>A0A0N4VVX9</accession>
<dbReference type="STRING" id="6290.A0A0N4VVX9"/>
<dbReference type="WBParaSite" id="HPLM_0000144901-mRNA-1">
    <property type="protein sequence ID" value="HPLM_0000144901-mRNA-1"/>
    <property type="gene ID" value="HPLM_0000144901"/>
</dbReference>
<evidence type="ECO:0000313" key="3">
    <source>
        <dbReference type="Proteomes" id="UP000268014"/>
    </source>
</evidence>
<dbReference type="InterPro" id="IPR055119">
    <property type="entry name" value="Mig18_Fn1"/>
</dbReference>
<evidence type="ECO:0000259" key="1">
    <source>
        <dbReference type="Pfam" id="PF23003"/>
    </source>
</evidence>
<reference evidence="2 3" key="2">
    <citation type="submission" date="2018-11" db="EMBL/GenBank/DDBJ databases">
        <authorList>
            <consortium name="Pathogen Informatics"/>
        </authorList>
    </citation>
    <scope>NUCLEOTIDE SEQUENCE [LARGE SCALE GENOMIC DNA]</scope>
    <source>
        <strain evidence="2 3">MHpl1</strain>
    </source>
</reference>